<name>A0A2X2CVK5_PSELU</name>
<feature type="transmembrane region" description="Helical" evidence="1">
    <location>
        <begin position="20"/>
        <end position="38"/>
    </location>
</feature>
<accession>A0A2X2CVK5</accession>
<proteinExistence type="predicted"/>
<evidence type="ECO:0000256" key="1">
    <source>
        <dbReference type="SAM" id="Phobius"/>
    </source>
</evidence>
<sequence>MAPNLKRWVETTFDSTAAGLYFLAGASHLAALLILAVHRFSPAAPTTRAASFDTLQGDVHKHAHH</sequence>
<protein>
    <submittedName>
        <fullName evidence="2">Uncharacterized protein</fullName>
    </submittedName>
</protein>
<evidence type="ECO:0000313" key="3">
    <source>
        <dbReference type="Proteomes" id="UP000250443"/>
    </source>
</evidence>
<dbReference type="Proteomes" id="UP000250443">
    <property type="component" value="Unassembled WGS sequence"/>
</dbReference>
<keyword evidence="1" id="KW-1133">Transmembrane helix</keyword>
<organism evidence="2 3">
    <name type="scientific">Pseudomonas luteola</name>
    <dbReference type="NCBI Taxonomy" id="47886"/>
    <lineage>
        <taxon>Bacteria</taxon>
        <taxon>Pseudomonadati</taxon>
        <taxon>Pseudomonadota</taxon>
        <taxon>Gammaproteobacteria</taxon>
        <taxon>Pseudomonadales</taxon>
        <taxon>Pseudomonadaceae</taxon>
        <taxon>Pseudomonas</taxon>
    </lineage>
</organism>
<dbReference type="AlphaFoldDB" id="A0A2X2CVK5"/>
<gene>
    <name evidence="2" type="ORF">NCTC11842_04271</name>
</gene>
<keyword evidence="1" id="KW-0472">Membrane</keyword>
<keyword evidence="1" id="KW-0812">Transmembrane</keyword>
<dbReference type="EMBL" id="UAUF01000014">
    <property type="protein sequence ID" value="SPZ12078.1"/>
    <property type="molecule type" value="Genomic_DNA"/>
</dbReference>
<reference evidence="2 3" key="1">
    <citation type="submission" date="2018-06" db="EMBL/GenBank/DDBJ databases">
        <authorList>
            <consortium name="Pathogen Informatics"/>
            <person name="Doyle S."/>
        </authorList>
    </citation>
    <scope>NUCLEOTIDE SEQUENCE [LARGE SCALE GENOMIC DNA]</scope>
    <source>
        <strain evidence="2 3">NCTC11842</strain>
    </source>
</reference>
<evidence type="ECO:0000313" key="2">
    <source>
        <dbReference type="EMBL" id="SPZ12078.1"/>
    </source>
</evidence>